<comment type="similarity">
    <text evidence="3">Belongs to the alpha-ketoglutarate dehydrogenase component 4 family.</text>
</comment>
<keyword evidence="5" id="KW-0687">Ribonucleoprotein</keyword>
<evidence type="ECO:0000313" key="5">
    <source>
        <dbReference type="EMBL" id="CCH43596.1"/>
    </source>
</evidence>
<evidence type="ECO:0000256" key="4">
    <source>
        <dbReference type="SAM" id="MobiDB-lite"/>
    </source>
</evidence>
<gene>
    <name evidence="5" type="ORF">BN7_3149</name>
</gene>
<dbReference type="GO" id="GO:0005840">
    <property type="term" value="C:ribosome"/>
    <property type="evidence" value="ECO:0007669"/>
    <property type="project" value="UniProtKB-KW"/>
</dbReference>
<reference evidence="5 6" key="1">
    <citation type="journal article" date="2012" name="Eukaryot. Cell">
        <title>Draft genome sequence of Wickerhamomyces ciferrii NRRL Y-1031 F-60-10.</title>
        <authorList>
            <person name="Schneider J."/>
            <person name="Andrea H."/>
            <person name="Blom J."/>
            <person name="Jaenicke S."/>
            <person name="Ruckert C."/>
            <person name="Schorsch C."/>
            <person name="Szczepanowski R."/>
            <person name="Farwick M."/>
            <person name="Goesmann A."/>
            <person name="Puhler A."/>
            <person name="Schaffer S."/>
            <person name="Tauch A."/>
            <person name="Kohler T."/>
            <person name="Brinkrolf K."/>
        </authorList>
    </citation>
    <scope>NUCLEOTIDE SEQUENCE [LARGE SCALE GENOMIC DNA]</scope>
    <source>
        <strain evidence="6">ATCC 14091 / BCRC 22168 / CBS 111 / JCM 3599 / NBRC 0793 / NRRL Y-1031 F-60-10</strain>
    </source>
</reference>
<dbReference type="EMBL" id="CAIF01000085">
    <property type="protein sequence ID" value="CCH43596.1"/>
    <property type="molecule type" value="Genomic_DNA"/>
</dbReference>
<dbReference type="InParanoid" id="K0KKR3"/>
<dbReference type="GO" id="GO:0005739">
    <property type="term" value="C:mitochondrion"/>
    <property type="evidence" value="ECO:0007669"/>
    <property type="project" value="UniProtKB-SubCell"/>
</dbReference>
<dbReference type="HOGENOM" id="CLU_1981974_0_0_1"/>
<dbReference type="AlphaFoldDB" id="K0KKR3"/>
<keyword evidence="5" id="KW-0689">Ribosomal protein</keyword>
<sequence length="102" mass="11206">MRPTSISLRHVPLIKFIGDRSVKPHPESQGIIPNGQGTVKISTFAASQPKHSKPPSKSQQSTSSLNSKPFDFVSVNELPKRFQNTPFEESEIESINSGVGYL</sequence>
<evidence type="ECO:0000256" key="3">
    <source>
        <dbReference type="ARBA" id="ARBA00043970"/>
    </source>
</evidence>
<name>K0KKR3_WICCF</name>
<dbReference type="InterPro" id="IPR020373">
    <property type="entry name" value="Kgd4/YMR-31"/>
</dbReference>
<dbReference type="FunCoup" id="K0KKR3">
    <property type="interactions" value="103"/>
</dbReference>
<protein>
    <submittedName>
        <fullName evidence="5">37S ribosomal protein YMR-31, mitochondrial</fullName>
    </submittedName>
</protein>
<evidence type="ECO:0000256" key="2">
    <source>
        <dbReference type="ARBA" id="ARBA00023128"/>
    </source>
</evidence>
<proteinExistence type="inferred from homology"/>
<dbReference type="GO" id="GO:0006103">
    <property type="term" value="P:2-oxoglutarate metabolic process"/>
    <property type="evidence" value="ECO:0007669"/>
    <property type="project" value="InterPro"/>
</dbReference>
<keyword evidence="2" id="KW-0496">Mitochondrion</keyword>
<comment type="caution">
    <text evidence="5">The sequence shown here is derived from an EMBL/GenBank/DDBJ whole genome shotgun (WGS) entry which is preliminary data.</text>
</comment>
<evidence type="ECO:0000256" key="1">
    <source>
        <dbReference type="ARBA" id="ARBA00004173"/>
    </source>
</evidence>
<evidence type="ECO:0000313" key="6">
    <source>
        <dbReference type="Proteomes" id="UP000009328"/>
    </source>
</evidence>
<accession>K0KKR3</accession>
<feature type="compositionally biased region" description="Low complexity" evidence="4">
    <location>
        <begin position="55"/>
        <end position="69"/>
    </location>
</feature>
<dbReference type="Proteomes" id="UP000009328">
    <property type="component" value="Unassembled WGS sequence"/>
</dbReference>
<dbReference type="Pfam" id="PF10937">
    <property type="entry name" value="Kgd4-YMR31"/>
    <property type="match status" value="1"/>
</dbReference>
<feature type="region of interest" description="Disordered" evidence="4">
    <location>
        <begin position="46"/>
        <end position="70"/>
    </location>
</feature>
<comment type="subcellular location">
    <subcellularLocation>
        <location evidence="1">Mitochondrion</location>
    </subcellularLocation>
</comment>
<organism evidence="5 6">
    <name type="scientific">Wickerhamomyces ciferrii (strain ATCC 14091 / BCRC 22168 / CBS 111 / JCM 3599 / NBRC 0793 / NRRL Y-1031 F-60-10)</name>
    <name type="common">Yeast</name>
    <name type="synonym">Pichia ciferrii</name>
    <dbReference type="NCBI Taxonomy" id="1206466"/>
    <lineage>
        <taxon>Eukaryota</taxon>
        <taxon>Fungi</taxon>
        <taxon>Dikarya</taxon>
        <taxon>Ascomycota</taxon>
        <taxon>Saccharomycotina</taxon>
        <taxon>Saccharomycetes</taxon>
        <taxon>Phaffomycetales</taxon>
        <taxon>Wickerhamomycetaceae</taxon>
        <taxon>Wickerhamomyces</taxon>
    </lineage>
</organism>
<keyword evidence="6" id="KW-1185">Reference proteome</keyword>